<evidence type="ECO:0000313" key="4">
    <source>
        <dbReference type="Proteomes" id="UP000325003"/>
    </source>
</evidence>
<dbReference type="EMBL" id="VUJV01000003">
    <property type="protein sequence ID" value="KAA1418885.1"/>
    <property type="molecule type" value="Genomic_DNA"/>
</dbReference>
<organism evidence="3 4">
    <name type="scientific">Nocardioides humilatus</name>
    <dbReference type="NCBI Taxonomy" id="2607660"/>
    <lineage>
        <taxon>Bacteria</taxon>
        <taxon>Bacillati</taxon>
        <taxon>Actinomycetota</taxon>
        <taxon>Actinomycetes</taxon>
        <taxon>Propionibacteriales</taxon>
        <taxon>Nocardioidaceae</taxon>
        <taxon>Nocardioides</taxon>
    </lineage>
</organism>
<gene>
    <name evidence="3" type="ORF">F0U44_10430</name>
</gene>
<reference evidence="3 4" key="1">
    <citation type="submission" date="2019-09" db="EMBL/GenBank/DDBJ databases">
        <title>Nocardioides panacisoli sp. nov., isolated from the soil of a ginseng field.</title>
        <authorList>
            <person name="Cho C."/>
        </authorList>
    </citation>
    <scope>NUCLEOTIDE SEQUENCE [LARGE SCALE GENOMIC DNA]</scope>
    <source>
        <strain evidence="3 4">BN130099</strain>
    </source>
</reference>
<reference evidence="3 4" key="2">
    <citation type="submission" date="2019-09" db="EMBL/GenBank/DDBJ databases">
        <authorList>
            <person name="Jin C."/>
        </authorList>
    </citation>
    <scope>NUCLEOTIDE SEQUENCE [LARGE SCALE GENOMIC DNA]</scope>
    <source>
        <strain evidence="3 4">BN130099</strain>
    </source>
</reference>
<comment type="caution">
    <text evidence="3">The sequence shown here is derived from an EMBL/GenBank/DDBJ whole genome shotgun (WGS) entry which is preliminary data.</text>
</comment>
<evidence type="ECO:0000256" key="1">
    <source>
        <dbReference type="SAM" id="MobiDB-lite"/>
    </source>
</evidence>
<proteinExistence type="predicted"/>
<feature type="signal peptide" evidence="2">
    <location>
        <begin position="1"/>
        <end position="16"/>
    </location>
</feature>
<keyword evidence="4" id="KW-1185">Reference proteome</keyword>
<feature type="region of interest" description="Disordered" evidence="1">
    <location>
        <begin position="18"/>
        <end position="42"/>
    </location>
</feature>
<dbReference type="Proteomes" id="UP000325003">
    <property type="component" value="Unassembled WGS sequence"/>
</dbReference>
<sequence>MLKMTLAALTLGLALAGCSDEGEPSSSAPEPTTAAPEPAGPSARAAVDSAVAAMVRSDLIDFTYEAVMASQPIVRLEGTQRLLGGWSVSATFDDPTTAGPDNLGLEARSAHGTTWMQMAGWPAPMTGCWLTMGPTQVPVGITGLLPDEAGYVSMLAGLRGRDFVDGSDDRVAVELPFRYAQAVLPGRLLQQIEMSRPAARHAVVDAEVTLEKGRVATIEVHGRDVAASITSAGGTMTDDAAQFAAFIDFTVSFATSQNGQVAGPPPVDLVVTADEMEQDGCH</sequence>
<evidence type="ECO:0008006" key="5">
    <source>
        <dbReference type="Google" id="ProtNLM"/>
    </source>
</evidence>
<dbReference type="AlphaFoldDB" id="A0A5B1LE02"/>
<protein>
    <recommendedName>
        <fullName evidence="5">LppX_LprAFG lipoprotein</fullName>
    </recommendedName>
</protein>
<accession>A0A5B1LE02</accession>
<evidence type="ECO:0000256" key="2">
    <source>
        <dbReference type="SAM" id="SignalP"/>
    </source>
</evidence>
<feature type="compositionally biased region" description="Low complexity" evidence="1">
    <location>
        <begin position="24"/>
        <end position="42"/>
    </location>
</feature>
<evidence type="ECO:0000313" key="3">
    <source>
        <dbReference type="EMBL" id="KAA1418885.1"/>
    </source>
</evidence>
<dbReference type="PROSITE" id="PS51257">
    <property type="entry name" value="PROKAR_LIPOPROTEIN"/>
    <property type="match status" value="1"/>
</dbReference>
<dbReference type="RefSeq" id="WP_149728225.1">
    <property type="nucleotide sequence ID" value="NZ_VUJV01000003.1"/>
</dbReference>
<feature type="chain" id="PRO_5038383734" description="LppX_LprAFG lipoprotein" evidence="2">
    <location>
        <begin position="17"/>
        <end position="282"/>
    </location>
</feature>
<keyword evidence="2" id="KW-0732">Signal</keyword>
<name>A0A5B1LE02_9ACTN</name>